<evidence type="ECO:0000313" key="5">
    <source>
        <dbReference type="EMBL" id="CAD5232618.1"/>
    </source>
</evidence>
<organism evidence="6 8">
    <name type="scientific">Bursaphelenchus xylophilus</name>
    <name type="common">Pinewood nematode worm</name>
    <name type="synonym">Aphelenchoides xylophilus</name>
    <dbReference type="NCBI Taxonomy" id="6326"/>
    <lineage>
        <taxon>Eukaryota</taxon>
        <taxon>Metazoa</taxon>
        <taxon>Ecdysozoa</taxon>
        <taxon>Nematoda</taxon>
        <taxon>Chromadorea</taxon>
        <taxon>Rhabditida</taxon>
        <taxon>Tylenchina</taxon>
        <taxon>Tylenchomorpha</taxon>
        <taxon>Aphelenchoidea</taxon>
        <taxon>Aphelenchoididae</taxon>
        <taxon>Bursaphelenchus</taxon>
    </lineage>
</organism>
<evidence type="ECO:0000313" key="8">
    <source>
        <dbReference type="WBParaSite" id="BXY_0208500.1"/>
    </source>
</evidence>
<dbReference type="InterPro" id="IPR043504">
    <property type="entry name" value="Peptidase_S1_PA_chymotrypsin"/>
</dbReference>
<evidence type="ECO:0000256" key="1">
    <source>
        <dbReference type="ARBA" id="ARBA00023157"/>
    </source>
</evidence>
<dbReference type="PANTHER" id="PTHR24256">
    <property type="entry name" value="TRYPTASE-RELATED"/>
    <property type="match status" value="1"/>
</dbReference>
<keyword evidence="1" id="KW-1015">Disulfide bond</keyword>
<dbReference type="EMBL" id="CAJFDI010000005">
    <property type="protein sequence ID" value="CAD5232618.1"/>
    <property type="molecule type" value="Genomic_DNA"/>
</dbReference>
<dbReference type="PROSITE" id="PS00134">
    <property type="entry name" value="TRYPSIN_HIS"/>
    <property type="match status" value="1"/>
</dbReference>
<name>A0A1I7RMZ9_BURXY</name>
<dbReference type="WBParaSite" id="BXY_0208500.1">
    <property type="protein sequence ID" value="BXY_0208500.1"/>
    <property type="gene ID" value="BXY_0208500"/>
</dbReference>
<dbReference type="InterPro" id="IPR001314">
    <property type="entry name" value="Peptidase_S1A"/>
</dbReference>
<dbReference type="Gene3D" id="2.40.10.10">
    <property type="entry name" value="Trypsin-like serine proteases"/>
    <property type="match status" value="1"/>
</dbReference>
<comment type="similarity">
    <text evidence="2">Belongs to the peptidase S1 family. CLIP subfamily.</text>
</comment>
<dbReference type="InterPro" id="IPR009003">
    <property type="entry name" value="Peptidase_S1_PA"/>
</dbReference>
<dbReference type="InterPro" id="IPR051487">
    <property type="entry name" value="Ser/Thr_Proteases_Immune/Dev"/>
</dbReference>
<dbReference type="EMBL" id="CAJFCV020000005">
    <property type="protein sequence ID" value="CAG9125306.1"/>
    <property type="molecule type" value="Genomic_DNA"/>
</dbReference>
<dbReference type="PRINTS" id="PR00722">
    <property type="entry name" value="CHYMOTRYPSIN"/>
</dbReference>
<proteinExistence type="inferred from homology"/>
<protein>
    <submittedName>
        <fullName evidence="5">(pine wood nematode) hypothetical protein</fullName>
    </submittedName>
    <submittedName>
        <fullName evidence="8">Peptidase S1 domain-containing protein</fullName>
    </submittedName>
</protein>
<evidence type="ECO:0000256" key="3">
    <source>
        <dbReference type="SAM" id="SignalP"/>
    </source>
</evidence>
<dbReference type="PROSITE" id="PS50240">
    <property type="entry name" value="TRYPSIN_DOM"/>
    <property type="match status" value="1"/>
</dbReference>
<keyword evidence="3" id="KW-0732">Signal</keyword>
<evidence type="ECO:0000259" key="4">
    <source>
        <dbReference type="PROSITE" id="PS50240"/>
    </source>
</evidence>
<dbReference type="SMART" id="SM00020">
    <property type="entry name" value="Tryp_SPc"/>
    <property type="match status" value="1"/>
</dbReference>
<dbReference type="AlphaFoldDB" id="A0A1I7RMZ9"/>
<evidence type="ECO:0000256" key="2">
    <source>
        <dbReference type="ARBA" id="ARBA00024195"/>
    </source>
</evidence>
<keyword evidence="7" id="KW-1185">Reference proteome</keyword>
<gene>
    <name evidence="5" type="ORF">BXYJ_LOCUS12709</name>
</gene>
<dbReference type="Pfam" id="PF00089">
    <property type="entry name" value="Trypsin"/>
    <property type="match status" value="1"/>
</dbReference>
<dbReference type="InterPro" id="IPR001254">
    <property type="entry name" value="Trypsin_dom"/>
</dbReference>
<dbReference type="SMR" id="A0A1I7RMZ9"/>
<dbReference type="GO" id="GO:0006508">
    <property type="term" value="P:proteolysis"/>
    <property type="evidence" value="ECO:0007669"/>
    <property type="project" value="InterPro"/>
</dbReference>
<evidence type="ECO:0000313" key="7">
    <source>
        <dbReference type="Proteomes" id="UP000659654"/>
    </source>
</evidence>
<dbReference type="Proteomes" id="UP000095284">
    <property type="component" value="Unplaced"/>
</dbReference>
<feature type="chain" id="PRO_5035359231" evidence="3">
    <location>
        <begin position="23"/>
        <end position="245"/>
    </location>
</feature>
<reference evidence="5" key="2">
    <citation type="submission" date="2020-09" db="EMBL/GenBank/DDBJ databases">
        <authorList>
            <person name="Kikuchi T."/>
        </authorList>
    </citation>
    <scope>NUCLEOTIDE SEQUENCE</scope>
    <source>
        <strain evidence="5">Ka4C1</strain>
    </source>
</reference>
<dbReference type="InterPro" id="IPR018114">
    <property type="entry name" value="TRYPSIN_HIS"/>
</dbReference>
<dbReference type="Proteomes" id="UP000582659">
    <property type="component" value="Unassembled WGS sequence"/>
</dbReference>
<evidence type="ECO:0000313" key="6">
    <source>
        <dbReference type="Proteomes" id="UP000095284"/>
    </source>
</evidence>
<reference evidence="8" key="1">
    <citation type="submission" date="2016-11" db="UniProtKB">
        <authorList>
            <consortium name="WormBaseParasite"/>
        </authorList>
    </citation>
    <scope>IDENTIFICATION</scope>
</reference>
<feature type="domain" description="Peptidase S1" evidence="4">
    <location>
        <begin position="1"/>
        <end position="206"/>
    </location>
</feature>
<dbReference type="OrthoDB" id="5793314at2759"/>
<feature type="signal peptide" evidence="3">
    <location>
        <begin position="1"/>
        <end position="22"/>
    </location>
</feature>
<dbReference type="SUPFAM" id="SSF50494">
    <property type="entry name" value="Trypsin-like serine proteases"/>
    <property type="match status" value="1"/>
</dbReference>
<accession>A0A1I7RMZ9</accession>
<sequence>MWRVVVALTFLLSALAVPSVDSKVSHRDVAKNVVRIGDYCSGVLLSDRVVLTAAHCIGPYAHDVTIKVGNKTSRVARIFINKIFAKTRSCHDSAFIILKEPIITDQQLYLACGTQWLSNCTAFGYGRTENKPMSDEVREVGYFNVSIGRQASCFTATYSSKAKICGGDSGGPTICNADDKSVVIGVDTNFIAYEEKDPVKQCRSSWGAIITNSLGVVELVNQLEEEDKDYILSQIKTLGCEAQVV</sequence>
<dbReference type="Proteomes" id="UP000659654">
    <property type="component" value="Unassembled WGS sequence"/>
</dbReference>
<dbReference type="GO" id="GO:0004252">
    <property type="term" value="F:serine-type endopeptidase activity"/>
    <property type="evidence" value="ECO:0007669"/>
    <property type="project" value="InterPro"/>
</dbReference>